<dbReference type="PANTHER" id="PTHR24302">
    <property type="entry name" value="CYTOCHROME P450 FAMILY 3"/>
    <property type="match status" value="1"/>
</dbReference>
<keyword evidence="6 9" id="KW-0408">Iron</keyword>
<gene>
    <name evidence="12" type="ORF">BJG266_LOCUS11888</name>
    <name evidence="13" type="ORF">QVE165_LOCUS32969</name>
</gene>
<evidence type="ECO:0000256" key="8">
    <source>
        <dbReference type="ARBA" id="ARBA00043906"/>
    </source>
</evidence>
<dbReference type="Proteomes" id="UP000663877">
    <property type="component" value="Unassembled WGS sequence"/>
</dbReference>
<evidence type="ECO:0008006" key="16">
    <source>
        <dbReference type="Google" id="ProtNLM"/>
    </source>
</evidence>
<dbReference type="OrthoDB" id="2789670at2759"/>
<dbReference type="PRINTS" id="PR00463">
    <property type="entry name" value="EP450I"/>
</dbReference>
<dbReference type="InterPro" id="IPR050705">
    <property type="entry name" value="Cytochrome_P450_3A"/>
</dbReference>
<evidence type="ECO:0000313" key="15">
    <source>
        <dbReference type="Proteomes" id="UP000663877"/>
    </source>
</evidence>
<dbReference type="Pfam" id="PF00067">
    <property type="entry name" value="p450"/>
    <property type="match status" value="1"/>
</dbReference>
<comment type="similarity">
    <text evidence="2 10">Belongs to the cytochrome P450 family.</text>
</comment>
<protein>
    <recommendedName>
        <fullName evidence="16">Cytochrome P450</fullName>
    </recommendedName>
</protein>
<evidence type="ECO:0000256" key="1">
    <source>
        <dbReference type="ARBA" id="ARBA00001971"/>
    </source>
</evidence>
<comment type="caution">
    <text evidence="12">The sequence shown here is derived from an EMBL/GenBank/DDBJ whole genome shotgun (WGS) entry which is preliminary data.</text>
</comment>
<evidence type="ECO:0000313" key="13">
    <source>
        <dbReference type="EMBL" id="CAF1332448.1"/>
    </source>
</evidence>
<evidence type="ECO:0000256" key="11">
    <source>
        <dbReference type="SAM" id="Phobius"/>
    </source>
</evidence>
<dbReference type="Proteomes" id="UP000663832">
    <property type="component" value="Unassembled WGS sequence"/>
</dbReference>
<dbReference type="AlphaFoldDB" id="A0A814BCA1"/>
<reference evidence="12" key="1">
    <citation type="submission" date="2021-02" db="EMBL/GenBank/DDBJ databases">
        <authorList>
            <person name="Nowell W R."/>
        </authorList>
    </citation>
    <scope>NUCLEOTIDE SEQUENCE</scope>
</reference>
<evidence type="ECO:0000313" key="14">
    <source>
        <dbReference type="Proteomes" id="UP000663832"/>
    </source>
</evidence>
<keyword evidence="11" id="KW-1133">Transmembrane helix</keyword>
<dbReference type="Gene3D" id="1.10.630.10">
    <property type="entry name" value="Cytochrome P450"/>
    <property type="match status" value="1"/>
</dbReference>
<evidence type="ECO:0000256" key="3">
    <source>
        <dbReference type="ARBA" id="ARBA00022617"/>
    </source>
</evidence>
<evidence type="ECO:0000256" key="10">
    <source>
        <dbReference type="RuleBase" id="RU000461"/>
    </source>
</evidence>
<comment type="function">
    <text evidence="8">Cytochromes P450 are a group of heme-thiolate monooxygenases. They oxidize a variety of structurally unrelated compounds, including steroids, fatty acids, and xenobiotics.</text>
</comment>
<keyword evidence="4 9" id="KW-0479">Metal-binding</keyword>
<dbReference type="PROSITE" id="PS00086">
    <property type="entry name" value="CYTOCHROME_P450"/>
    <property type="match status" value="1"/>
</dbReference>
<feature type="binding site" description="axial binding residue" evidence="9">
    <location>
        <position position="469"/>
    </location>
    <ligand>
        <name>heme</name>
        <dbReference type="ChEBI" id="CHEBI:30413"/>
    </ligand>
    <ligandPart>
        <name>Fe</name>
        <dbReference type="ChEBI" id="CHEBI:18248"/>
    </ligandPart>
</feature>
<dbReference type="EMBL" id="CAJNOI010000044">
    <property type="protein sequence ID" value="CAF0927448.1"/>
    <property type="molecule type" value="Genomic_DNA"/>
</dbReference>
<name>A0A814BCA1_9BILA</name>
<keyword evidence="5 10" id="KW-0560">Oxidoreductase</keyword>
<keyword evidence="11" id="KW-0472">Membrane</keyword>
<comment type="cofactor">
    <cofactor evidence="1 9">
        <name>heme</name>
        <dbReference type="ChEBI" id="CHEBI:30413"/>
    </cofactor>
</comment>
<dbReference type="InterPro" id="IPR001128">
    <property type="entry name" value="Cyt_P450"/>
</dbReference>
<keyword evidence="11" id="KW-0812">Transmembrane</keyword>
<dbReference type="InterPro" id="IPR017972">
    <property type="entry name" value="Cyt_P450_CS"/>
</dbReference>
<evidence type="ECO:0000313" key="12">
    <source>
        <dbReference type="EMBL" id="CAF0927448.1"/>
    </source>
</evidence>
<feature type="transmembrane region" description="Helical" evidence="11">
    <location>
        <begin position="6"/>
        <end position="22"/>
    </location>
</feature>
<keyword evidence="14" id="KW-1185">Reference proteome</keyword>
<dbReference type="EMBL" id="CAJNOM010000297">
    <property type="protein sequence ID" value="CAF1332448.1"/>
    <property type="molecule type" value="Genomic_DNA"/>
</dbReference>
<dbReference type="InterPro" id="IPR036396">
    <property type="entry name" value="Cyt_P450_sf"/>
</dbReference>
<accession>A0A814BCA1</accession>
<dbReference type="FunFam" id="1.10.630.10:FF:000182">
    <property type="entry name" value="Cytochrome P450 3A4"/>
    <property type="match status" value="1"/>
</dbReference>
<evidence type="ECO:0000256" key="6">
    <source>
        <dbReference type="ARBA" id="ARBA00023004"/>
    </source>
</evidence>
<dbReference type="InterPro" id="IPR002401">
    <property type="entry name" value="Cyt_P450_E_grp-I"/>
</dbReference>
<dbReference type="GO" id="GO:0008395">
    <property type="term" value="F:steroid hydroxylase activity"/>
    <property type="evidence" value="ECO:0007669"/>
    <property type="project" value="TreeGrafter"/>
</dbReference>
<evidence type="ECO:0000256" key="9">
    <source>
        <dbReference type="PIRSR" id="PIRSR602401-1"/>
    </source>
</evidence>
<evidence type="ECO:0000256" key="4">
    <source>
        <dbReference type="ARBA" id="ARBA00022723"/>
    </source>
</evidence>
<dbReference type="GO" id="GO:0005506">
    <property type="term" value="F:iron ion binding"/>
    <property type="evidence" value="ECO:0007669"/>
    <property type="project" value="InterPro"/>
</dbReference>
<evidence type="ECO:0000256" key="2">
    <source>
        <dbReference type="ARBA" id="ARBA00010617"/>
    </source>
</evidence>
<dbReference type="GO" id="GO:0020037">
    <property type="term" value="F:heme binding"/>
    <property type="evidence" value="ECO:0007669"/>
    <property type="project" value="InterPro"/>
</dbReference>
<dbReference type="PANTHER" id="PTHR24302:SF15">
    <property type="entry name" value="FATTY-ACID PEROXYGENASE"/>
    <property type="match status" value="1"/>
</dbReference>
<evidence type="ECO:0000256" key="5">
    <source>
        <dbReference type="ARBA" id="ARBA00023002"/>
    </source>
</evidence>
<keyword evidence="7 10" id="KW-0503">Monooxygenase</keyword>
<dbReference type="PRINTS" id="PR00385">
    <property type="entry name" value="P450"/>
</dbReference>
<dbReference type="SUPFAM" id="SSF48264">
    <property type="entry name" value="Cytochrome P450"/>
    <property type="match status" value="1"/>
</dbReference>
<organism evidence="12 15">
    <name type="scientific">Adineta steineri</name>
    <dbReference type="NCBI Taxonomy" id="433720"/>
    <lineage>
        <taxon>Eukaryota</taxon>
        <taxon>Metazoa</taxon>
        <taxon>Spiralia</taxon>
        <taxon>Gnathifera</taxon>
        <taxon>Rotifera</taxon>
        <taxon>Eurotatoria</taxon>
        <taxon>Bdelloidea</taxon>
        <taxon>Adinetida</taxon>
        <taxon>Adinetidae</taxon>
        <taxon>Adineta</taxon>
    </lineage>
</organism>
<proteinExistence type="inferred from homology"/>
<evidence type="ECO:0000256" key="7">
    <source>
        <dbReference type="ARBA" id="ARBA00023033"/>
    </source>
</evidence>
<dbReference type="GO" id="GO:0016705">
    <property type="term" value="F:oxidoreductase activity, acting on paired donors, with incorporation or reduction of molecular oxygen"/>
    <property type="evidence" value="ECO:0007669"/>
    <property type="project" value="InterPro"/>
</dbReference>
<keyword evidence="3 9" id="KW-0349">Heme</keyword>
<sequence length="524" mass="61230">MLVTTVLFICVVYLFISYLWIINNSYNYFKHHGIPAPPYRFFYGHYKDLWSVKSFSKKLQEWTRQYGSIYGLYAGTTPMYVVSDVDFLEEVYIKQFSSFHSRRLPVILRLQTGHKVHLFSAIGARWRRQRQVINPTFSSTKLQLMSPLVNNCITAMLNKISSIVHNKNTEINIYLLYKRMTMDVICRCAFGIDTDMQNDTDNIYLRKSAGTFEIDVDRLSIVKLTNLLPFFINPFRYLFLFQIAIRRILIRLIPSLSKYIEETPGSWLTNRVRDVVNIRRTSSLKRVDLLQLMMDASTHDKVKDHSDERLMSKVLHSDEVVSNVFLFMIAGYETTSTALAYSTYVLATEPHIQDKLVAEINQIDWKNNNDDEDIYQQAVNLSYLDLFVREVLRMYPITSKGQSRECNTTANVCGHIIEKDSIIQPDIFSIHYNADLWGPEDPNLFLPERHSVKRHPVAWIPFGVGPRNCIGMRFALMELKMCLIQLLREYRVLAGDKIEEGFQRQERLVIQPEAIFVKLEKRSF</sequence>